<feature type="non-terminal residue" evidence="1">
    <location>
        <position position="424"/>
    </location>
</feature>
<evidence type="ECO:0000313" key="2">
    <source>
        <dbReference type="Proteomes" id="UP001152795"/>
    </source>
</evidence>
<evidence type="ECO:0000313" key="1">
    <source>
        <dbReference type="EMBL" id="CAB3990301.1"/>
    </source>
</evidence>
<proteinExistence type="predicted"/>
<organism evidence="1 2">
    <name type="scientific">Paramuricea clavata</name>
    <name type="common">Red gorgonian</name>
    <name type="synonym">Violescent sea-whip</name>
    <dbReference type="NCBI Taxonomy" id="317549"/>
    <lineage>
        <taxon>Eukaryota</taxon>
        <taxon>Metazoa</taxon>
        <taxon>Cnidaria</taxon>
        <taxon>Anthozoa</taxon>
        <taxon>Octocorallia</taxon>
        <taxon>Malacalcyonacea</taxon>
        <taxon>Plexauridae</taxon>
        <taxon>Paramuricea</taxon>
    </lineage>
</organism>
<accession>A0A6S7H1G0</accession>
<comment type="caution">
    <text evidence="1">The sequence shown here is derived from an EMBL/GenBank/DDBJ whole genome shotgun (WGS) entry which is preliminary data.</text>
</comment>
<dbReference type="Proteomes" id="UP001152795">
    <property type="component" value="Unassembled WGS sequence"/>
</dbReference>
<gene>
    <name evidence="1" type="ORF">PACLA_8A058355</name>
</gene>
<reference evidence="1" key="1">
    <citation type="submission" date="2020-04" db="EMBL/GenBank/DDBJ databases">
        <authorList>
            <person name="Alioto T."/>
            <person name="Alioto T."/>
            <person name="Gomez Garrido J."/>
        </authorList>
    </citation>
    <scope>NUCLEOTIDE SEQUENCE</scope>
    <source>
        <strain evidence="1">A484AB</strain>
    </source>
</reference>
<protein>
    <submittedName>
        <fullName evidence="1">Uncharacterized protein</fullName>
    </submittedName>
</protein>
<keyword evidence="2" id="KW-1185">Reference proteome</keyword>
<name>A0A6S7H1G0_PARCT</name>
<dbReference type="AlphaFoldDB" id="A0A6S7H1G0"/>
<dbReference type="EMBL" id="CACRXK020001637">
    <property type="protein sequence ID" value="CAB3990301.1"/>
    <property type="molecule type" value="Genomic_DNA"/>
</dbReference>
<dbReference type="OrthoDB" id="5989505at2759"/>
<sequence length="424" mass="48283">MDTKRANMIEYGIMNENTRKLLSKDDSANQTAKTEGVYDLVMAKVYKEQKMKLGKILNDHGPYAPYDMKSRFEYTITLPKADKIMIAQANEKVEGYTLKNIHLEYETIENEELAERVNEGYETGRSLSYEHATLLKTTVWAKDATRFNESIDVPRESMRALVLLFRKRTVTDSEEYVYPNIEKVKVTIEGKPNAVYSQGLRYENFYDEAKRLFGIPNNTCNDDLSVRKFYRDKFALVVDLRAVDDSHTVGSGKKILGDNPGILLEITSDAMTEDILCNIFVLSDGLINISEKTLQEPETTETSVASDLRENLLKLTDAGEIKYTSKYIKKASEKTLENIYKDYERQQLENTNNQLTDVIITKFSELMEALDAVKDSEGMKKELEENSLLRKDIKNLVSYVTPYIPLIGILSGGITVGKHVISSK</sequence>